<proteinExistence type="inferred from homology"/>
<dbReference type="GO" id="GO:0031932">
    <property type="term" value="C:TORC2 complex"/>
    <property type="evidence" value="ECO:0007669"/>
    <property type="project" value="TreeGrafter"/>
</dbReference>
<dbReference type="SUPFAM" id="SSF48371">
    <property type="entry name" value="ARM repeat"/>
    <property type="match status" value="1"/>
</dbReference>
<dbReference type="EC" id="2.7.11.1" evidence="2"/>
<comment type="catalytic activity">
    <reaction evidence="2">
        <text>L-threonyl-[protein] + ATP = O-phospho-L-threonyl-[protein] + ADP + H(+)</text>
        <dbReference type="Rhea" id="RHEA:46608"/>
        <dbReference type="Rhea" id="RHEA-COMP:11060"/>
        <dbReference type="Rhea" id="RHEA-COMP:11605"/>
        <dbReference type="ChEBI" id="CHEBI:15378"/>
        <dbReference type="ChEBI" id="CHEBI:30013"/>
        <dbReference type="ChEBI" id="CHEBI:30616"/>
        <dbReference type="ChEBI" id="CHEBI:61977"/>
        <dbReference type="ChEBI" id="CHEBI:456216"/>
        <dbReference type="EC" id="2.7.11.1"/>
    </reaction>
</comment>
<dbReference type="InterPro" id="IPR016024">
    <property type="entry name" value="ARM-type_fold"/>
</dbReference>
<keyword evidence="2" id="KW-0067">ATP-binding</keyword>
<dbReference type="PROSITE" id="PS51189">
    <property type="entry name" value="FAT"/>
    <property type="match status" value="1"/>
</dbReference>
<evidence type="ECO:0000256" key="2">
    <source>
        <dbReference type="RuleBase" id="RU364109"/>
    </source>
</evidence>
<sequence>MSQFIDGLRSRHEESRTKAAKALQHYVTTELREVSADERASFMDDLNHHIFELVSSTDVNEKKGGILAIVNRRDGDIATRITRFANYLRNLLPSSDVIVMEMAARPWEDWLCGGYFYTEYVSLRSEGSGIPGRRSHEGRRHAAVLVLRELAEHAPTFFFQQVQPFFDNIFNAVRDPKQAIREAAAAALRACLELTAQRETKEMQRPHWYEQSYEEAMRGFEEPIEKQKGLNRDDKLHGALLIINELIRISCAEGEKMRLEKEEIYQQQMQHEHSFRDVGSSHSRSRSQGGPTPSQSAYSQNIIFSLVAPNVEIKSRFSESRYCKELMANKFHEISFQVLKLRASRNALIQQSLFTLLPRLAAFQPKEFVECYLNDTVTYLLNYLKKDRERSSAFHAVGLLAVAVNKDISPHVNSILMIIKLSLPTKEIPPKRQKTVDPAVFTCISMLARAVGETLTKDVKELLEPMLTTGLSPALTAALHNLAQQLQKLKKDIQDGLLKMLSLVLMHKPLRHPGTPRGLLIPITPTSGNQPSSLENGDITNIVLALRTLGSFDFEGHSLTQFVRHCADNFLSSEHTEIRKEAAWTCSRLLQPSINLRSTSSPSTGSTNTQVVADVLSKLLVVAITDSDPEIRYCVLQSLDDRFDGHLAQAENLSALFVALNDEQFDIRELAMCIIGRLSNLNPAYVMPSLRKTLIQIMTELEHSGVGRNKEQSAKMLCNLVSNAPRLIRPYMDPILKALIPKLKEADPNPGVIINVLKAIGEQSQVSGVEMRKWMDELLPILIDMLQDSSSLSKRENALWTLCELVESTGCVVKPYNKYPNLLDLLLNFLKTEQSQVLRRETIRALGLLGALDPYKHKINQGKKDSMTDTAAALSTSETKTSQEASEMLVTLGSPNLEDFYPAVAISTLMRIMKDPSLANHHTGVVQAITFIFKSLGVKCVQFLPQIMPTYIYVIRTCDPGIREFLFQQLGTIISIVKQHIRNYLDDIFDLIRDFWTVNSPLQNTIILLVEQLVVALGGEFKLYLPRIIPMMLKVFHARPQLQQDSDYKGKLLNGVQRFGPNLDDYMHLLLPPIVKLFDSSEVPLPVRKFASRIIHPLVRTLDSTPELRGPAMETLSSVVLQLGRKFMIFIPMVHKVLIRHRVHHQKYETLILKIAKGTTIVEDELLQMRARQKRSSHRKEETTTAEQVAPKKLPVSISNLSKAWSVHRLFSRDDWMEWLRRLSIELLKESPSHALRSCWALAQSYNPLARDLFNAAFVSCWSELTEQDQDSLILSLQKALTSLDIPEIVQILLNLAEFMEHSDKGPLPLNTILLGERAANCRAYAKALHYKEDEFQRGPNTEILEALISINNKLHQPEAAYGVLQYAMKNYRAELQIQETWYEKLHDWDNALTAYEKKIDASPDDISLTMGRLRCLEALGEWGQLHEVACERWPLVDDEGRQQMARMAAAAAWGLQNWERMEEYVCLIPRDTFNGAFYRAVLNVHQDHFLQAKQCVDKAREILDTELTAMAGESYDRAYGAMVSVQMLSEIEEIVSYKLVPERREIIKEMWWERLQRKFLSRANSSEIGYNFHINYIGIRDANRAWRMAEDYSRKIVGHPTAGRPQNLAQVCQSVSKVRKDVFWVVSNENWFVIPGYTVCKVLSHKTLTLLLESDPSLDETTPISSIAVVKHPKIIFAYIKHLWKDGNKQVAFNQLHEFVKSTLSRYTTMNVPMRTGEVEGVDELNKLLARCYLKLGLWQQSMEPPSEDVITSILGYYSKATEFDQDWYKAWHSWAFMNYEAVLHFKQQYLSSPPQSKSKSPSPLPSPLTPRVGQRVGETPRKGPRVTMSYDTAHQPSMDFSGPLLSPVKTIPCRTPFVFSRSGLITDRTSRFTRH</sequence>
<dbReference type="Pfam" id="PF11865">
    <property type="entry name" value="mTOR_dom"/>
    <property type="match status" value="1"/>
</dbReference>
<dbReference type="Pfam" id="PF02259">
    <property type="entry name" value="FAT"/>
    <property type="match status" value="2"/>
</dbReference>
<dbReference type="GO" id="GO:0016242">
    <property type="term" value="P:negative regulation of macroautophagy"/>
    <property type="evidence" value="ECO:0007669"/>
    <property type="project" value="TreeGrafter"/>
</dbReference>
<dbReference type="InterPro" id="IPR003151">
    <property type="entry name" value="PIK-rel_kinase_FAT"/>
</dbReference>
<name>A0A2G8LLA1_STIJA</name>
<evidence type="ECO:0000259" key="4">
    <source>
        <dbReference type="PROSITE" id="PS51189"/>
    </source>
</evidence>
<evidence type="ECO:0000256" key="1">
    <source>
        <dbReference type="ARBA" id="ARBA00022527"/>
    </source>
</evidence>
<keyword evidence="6" id="KW-1185">Reference proteome</keyword>
<comment type="caution">
    <text evidence="5">The sequence shown here is derived from an EMBL/GenBank/DDBJ whole genome shotgun (WGS) entry which is preliminary data.</text>
</comment>
<dbReference type="STRING" id="307972.A0A2G8LLA1"/>
<dbReference type="Gene3D" id="1.25.10.10">
    <property type="entry name" value="Leucine-rich Repeat Variant"/>
    <property type="match status" value="4"/>
</dbReference>
<dbReference type="InterPro" id="IPR050517">
    <property type="entry name" value="DDR_Repair_Kinase"/>
</dbReference>
<feature type="region of interest" description="Disordered" evidence="3">
    <location>
        <begin position="1794"/>
        <end position="1835"/>
    </location>
</feature>
<keyword evidence="2" id="KW-0547">Nucleotide-binding</keyword>
<dbReference type="GO" id="GO:0031931">
    <property type="term" value="C:TORC1 complex"/>
    <property type="evidence" value="ECO:0007669"/>
    <property type="project" value="TreeGrafter"/>
</dbReference>
<dbReference type="FunFam" id="1.25.10.10:FF:000371">
    <property type="entry name" value="Serine/threonine-protein kinase TOR"/>
    <property type="match status" value="1"/>
</dbReference>
<keyword evidence="2" id="KW-0808">Transferase</keyword>
<evidence type="ECO:0000256" key="3">
    <source>
        <dbReference type="SAM" id="MobiDB-lite"/>
    </source>
</evidence>
<organism evidence="5 6">
    <name type="scientific">Stichopus japonicus</name>
    <name type="common">Sea cucumber</name>
    <dbReference type="NCBI Taxonomy" id="307972"/>
    <lineage>
        <taxon>Eukaryota</taxon>
        <taxon>Metazoa</taxon>
        <taxon>Echinodermata</taxon>
        <taxon>Eleutherozoa</taxon>
        <taxon>Echinozoa</taxon>
        <taxon>Holothuroidea</taxon>
        <taxon>Aspidochirotacea</taxon>
        <taxon>Aspidochirotida</taxon>
        <taxon>Stichopodidae</taxon>
        <taxon>Apostichopus</taxon>
    </lineage>
</organism>
<dbReference type="GO" id="GO:0005634">
    <property type="term" value="C:nucleus"/>
    <property type="evidence" value="ECO:0007669"/>
    <property type="project" value="TreeGrafter"/>
</dbReference>
<feature type="compositionally biased region" description="Low complexity" evidence="3">
    <location>
        <begin position="1794"/>
        <end position="1803"/>
    </location>
</feature>
<comment type="similarity">
    <text evidence="2">Belongs to the PI3/PI4-kinase family.</text>
</comment>
<dbReference type="PANTHER" id="PTHR11139">
    <property type="entry name" value="ATAXIA TELANGIECTASIA MUTATED ATM -RELATED"/>
    <property type="match status" value="1"/>
</dbReference>
<accession>A0A2G8LLA1</accession>
<dbReference type="EMBL" id="MRZV01000042">
    <property type="protein sequence ID" value="PIK61024.1"/>
    <property type="molecule type" value="Genomic_DNA"/>
</dbReference>
<keyword evidence="1 2" id="KW-0723">Serine/threonine-protein kinase</keyword>
<dbReference type="GO" id="GO:0005737">
    <property type="term" value="C:cytoplasm"/>
    <property type="evidence" value="ECO:0007669"/>
    <property type="project" value="TreeGrafter"/>
</dbReference>
<dbReference type="Proteomes" id="UP000230750">
    <property type="component" value="Unassembled WGS sequence"/>
</dbReference>
<feature type="region of interest" description="Disordered" evidence="3">
    <location>
        <begin position="270"/>
        <end position="297"/>
    </location>
</feature>
<dbReference type="InterPro" id="IPR024585">
    <property type="entry name" value="mTOR_dom"/>
</dbReference>
<protein>
    <recommendedName>
        <fullName evidence="2">Serine/threonine-protein kinase TOR</fullName>
        <ecNumber evidence="2">2.7.11.1</ecNumber>
    </recommendedName>
</protein>
<dbReference type="GO" id="GO:0038202">
    <property type="term" value="P:TORC1 signaling"/>
    <property type="evidence" value="ECO:0007669"/>
    <property type="project" value="TreeGrafter"/>
</dbReference>
<dbReference type="SMART" id="SM01346">
    <property type="entry name" value="DUF3385"/>
    <property type="match status" value="1"/>
</dbReference>
<feature type="domain" description="FAT" evidence="4">
    <location>
        <begin position="1314"/>
        <end position="1871"/>
    </location>
</feature>
<evidence type="ECO:0000313" key="6">
    <source>
        <dbReference type="Proteomes" id="UP000230750"/>
    </source>
</evidence>
<gene>
    <name evidence="5" type="ORF">BSL78_02017</name>
</gene>
<dbReference type="OrthoDB" id="2250022at2759"/>
<dbReference type="PANTHER" id="PTHR11139:SF9">
    <property type="entry name" value="SERINE_THREONINE-PROTEIN KINASE MTOR"/>
    <property type="match status" value="1"/>
</dbReference>
<dbReference type="InterPro" id="IPR014009">
    <property type="entry name" value="PIK_FAT"/>
</dbReference>
<feature type="compositionally biased region" description="Polar residues" evidence="3">
    <location>
        <begin position="288"/>
        <end position="297"/>
    </location>
</feature>
<dbReference type="GO" id="GO:0005524">
    <property type="term" value="F:ATP binding"/>
    <property type="evidence" value="ECO:0007669"/>
    <property type="project" value="UniProtKB-KW"/>
</dbReference>
<evidence type="ECO:0000313" key="5">
    <source>
        <dbReference type="EMBL" id="PIK61024.1"/>
    </source>
</evidence>
<dbReference type="GO" id="GO:0004674">
    <property type="term" value="F:protein serine/threonine kinase activity"/>
    <property type="evidence" value="ECO:0007669"/>
    <property type="project" value="UniProtKB-KW"/>
</dbReference>
<keyword evidence="2" id="KW-0418">Kinase</keyword>
<dbReference type="InterPro" id="IPR011989">
    <property type="entry name" value="ARM-like"/>
</dbReference>
<reference evidence="5 6" key="1">
    <citation type="journal article" date="2017" name="PLoS Biol.">
        <title>The sea cucumber genome provides insights into morphological evolution and visceral regeneration.</title>
        <authorList>
            <person name="Zhang X."/>
            <person name="Sun L."/>
            <person name="Yuan J."/>
            <person name="Sun Y."/>
            <person name="Gao Y."/>
            <person name="Zhang L."/>
            <person name="Li S."/>
            <person name="Dai H."/>
            <person name="Hamel J.F."/>
            <person name="Liu C."/>
            <person name="Yu Y."/>
            <person name="Liu S."/>
            <person name="Lin W."/>
            <person name="Guo K."/>
            <person name="Jin S."/>
            <person name="Xu P."/>
            <person name="Storey K.B."/>
            <person name="Huan P."/>
            <person name="Zhang T."/>
            <person name="Zhou Y."/>
            <person name="Zhang J."/>
            <person name="Lin C."/>
            <person name="Li X."/>
            <person name="Xing L."/>
            <person name="Huo D."/>
            <person name="Sun M."/>
            <person name="Wang L."/>
            <person name="Mercier A."/>
            <person name="Li F."/>
            <person name="Yang H."/>
            <person name="Xiang J."/>
        </authorList>
    </citation>
    <scope>NUCLEOTIDE SEQUENCE [LARGE SCALE GENOMIC DNA]</scope>
    <source>
        <strain evidence="5">Shaxun</strain>
        <tissue evidence="5">Muscle</tissue>
    </source>
</reference>